<dbReference type="RefSeq" id="WP_026064585.1">
    <property type="nucleotide sequence ID" value="NZ_CP012251.1"/>
</dbReference>
<dbReference type="InterPro" id="IPR033455">
    <property type="entry name" value="AbiEi_3_N"/>
</dbReference>
<feature type="domain" description="Transcriptional regulator AbiEi antitoxin N-terminal" evidence="1">
    <location>
        <begin position="7"/>
        <end position="97"/>
    </location>
</feature>
<gene>
    <name evidence="3" type="ORF">XSP_002396</name>
    <name evidence="2" type="ORF">XSP_002419</name>
</gene>
<accession>A0A2N7V5B8</accession>
<protein>
    <submittedName>
        <fullName evidence="3">Type IV toxin-antitoxin system AbiEi family antitoxin domain-containing protein</fullName>
    </submittedName>
</protein>
<sequence>MDAQNSGKLNRLLAELGDTRLVSSRWLRAHDYSNSLVARYVGSGWLVSPARGVYMRAGGRLQWDGVVRSLQVGEGVPLHVGGRFALALQGHEHYLRLGDAGTITLYGPAPPPGWVDKLSMEQRFEYQGRGPFDLSAVPVTAEVSEKALSEAGLAWHSAAPGVDALVCATPERAMLELCDGVSEAAGVYEADALMQAMTTLRPQRVALLLRHCRSIKAKRLFLALADRHRHAWLAHVPLDGVDLGRGKRALVPGGRLHPTYQITLPGDLDEHLA</sequence>
<dbReference type="OrthoDB" id="1550938at2"/>
<dbReference type="Pfam" id="PF17194">
    <property type="entry name" value="AbiEi_3_N"/>
    <property type="match status" value="1"/>
</dbReference>
<name>A0A2N7V5B8_XANCJ</name>
<evidence type="ECO:0000313" key="4">
    <source>
        <dbReference type="Proteomes" id="UP000514411"/>
    </source>
</evidence>
<evidence type="ECO:0000313" key="2">
    <source>
        <dbReference type="EMBL" id="CAD0330063.1"/>
    </source>
</evidence>
<evidence type="ECO:0000313" key="3">
    <source>
        <dbReference type="EMBL" id="CAD1792876.1"/>
    </source>
</evidence>
<dbReference type="EMBL" id="LR861807">
    <property type="protein sequence ID" value="CAD1792876.1"/>
    <property type="molecule type" value="Genomic_DNA"/>
</dbReference>
<proteinExistence type="predicted"/>
<reference evidence="2 4" key="1">
    <citation type="submission" date="2020-07" db="EMBL/GenBank/DDBJ databases">
        <authorList>
            <person name="Teixeira M."/>
        </authorList>
    </citation>
    <scope>NUCLEOTIDE SEQUENCE</scope>
    <source>
        <strain evidence="3">3</strain>
        <strain evidence="2">Xanthomonas arboricola pv. juglandis CPBF 427</strain>
    </source>
</reference>
<dbReference type="AlphaFoldDB" id="A0A2N7V5B8"/>
<dbReference type="InterPro" id="IPR021561">
    <property type="entry name" value="AbiEi_3"/>
</dbReference>
<dbReference type="Proteomes" id="UP000514411">
    <property type="component" value="Chromosome"/>
</dbReference>
<dbReference type="EMBL" id="LR824643">
    <property type="protein sequence ID" value="CAD0330063.1"/>
    <property type="molecule type" value="Genomic_DNA"/>
</dbReference>
<evidence type="ECO:0000259" key="1">
    <source>
        <dbReference type="Pfam" id="PF17194"/>
    </source>
</evidence>
<organism evidence="2">
    <name type="scientific">Xanthomonas campestris pv. juglandis</name>
    <name type="common">Xanthomonas arboricola pv. juglandis</name>
    <dbReference type="NCBI Taxonomy" id="195709"/>
    <lineage>
        <taxon>Bacteria</taxon>
        <taxon>Pseudomonadati</taxon>
        <taxon>Pseudomonadota</taxon>
        <taxon>Gammaproteobacteria</taxon>
        <taxon>Lysobacterales</taxon>
        <taxon>Lysobacteraceae</taxon>
        <taxon>Xanthomonas</taxon>
    </lineage>
</organism>
<dbReference type="Pfam" id="PF11459">
    <property type="entry name" value="AbiEi_3"/>
    <property type="match status" value="1"/>
</dbReference>